<dbReference type="EMBL" id="CAJNNV010011382">
    <property type="protein sequence ID" value="CAE8599670.1"/>
    <property type="molecule type" value="Genomic_DNA"/>
</dbReference>
<sequence>MCRSLSGLLKRRAALELAVTFLLGLALVAAKYPLEHGEQQHAVLDDVLEDSMFLSLLEAECPELWAFAADVEALDRQVWARVEAGVATAFGILYGSHGGEHNLTPVAPAFQHYAGVLHKLFAERPTSALACPALSASHLRRASEWAVAVGQPARGRALLQLGGAFRLQGMWKWLEAARADEAFAKEHPRYQTRLHAESTIAVGQLHGLLEVPLQPLRRWSQPRPPAVEIHSLCHYPGAEDAATAPAALPQLSVPNHRAYAAMHGHRYVLHTELLQPDLEPQYAKISLMSRALRSETTADWILFIDCDAFFTNFSVAVGDLLETYQEAAEKHFLVAEDPGGINTGVFLLRKTQWSLDFFDRVEQGMFRMAWDQSMFLWEILRGSLLDTSEDFQLPKEVAFVHQAHLNAFVPPASRDWNAYEWQPGDVIRHFAGCPHQEEPCYKMMVETAELAKQQWPSTSGASEFLRDTGASEKKTQSSACYFFKLTTGISIISCTLSMKGTVGLLLNTLRDFRRPHGLLRHPTSASTRGKPSVSDECAT</sequence>
<reference evidence="5" key="1">
    <citation type="submission" date="2021-02" db="EMBL/GenBank/DDBJ databases">
        <authorList>
            <person name="Dougan E. K."/>
            <person name="Rhodes N."/>
            <person name="Thang M."/>
            <person name="Chan C."/>
        </authorList>
    </citation>
    <scope>NUCLEOTIDE SEQUENCE</scope>
</reference>
<dbReference type="SUPFAM" id="SSF53448">
    <property type="entry name" value="Nucleotide-diphospho-sugar transferases"/>
    <property type="match status" value="1"/>
</dbReference>
<dbReference type="Gene3D" id="3.90.550.10">
    <property type="entry name" value="Spore Coat Polysaccharide Biosynthesis Protein SpsA, Chain A"/>
    <property type="match status" value="1"/>
</dbReference>
<accession>A0A813EGH5</accession>
<gene>
    <name evidence="5" type="ORF">PGLA1383_LOCUS18016</name>
</gene>
<dbReference type="OrthoDB" id="407658at2759"/>
<keyword evidence="2" id="KW-0328">Glycosyltransferase</keyword>
<dbReference type="Pfam" id="PF05637">
    <property type="entry name" value="Glyco_transf_34"/>
    <property type="match status" value="2"/>
</dbReference>
<evidence type="ECO:0000313" key="6">
    <source>
        <dbReference type="Proteomes" id="UP000654075"/>
    </source>
</evidence>
<dbReference type="GO" id="GO:0016757">
    <property type="term" value="F:glycosyltransferase activity"/>
    <property type="evidence" value="ECO:0007669"/>
    <property type="project" value="UniProtKB-KW"/>
</dbReference>
<comment type="similarity">
    <text evidence="1">Belongs to the glycosyltransferase 34 family.</text>
</comment>
<dbReference type="GO" id="GO:0000139">
    <property type="term" value="C:Golgi membrane"/>
    <property type="evidence" value="ECO:0007669"/>
    <property type="project" value="TreeGrafter"/>
</dbReference>
<keyword evidence="3" id="KW-0808">Transferase</keyword>
<dbReference type="GO" id="GO:0006487">
    <property type="term" value="P:protein N-linked glycosylation"/>
    <property type="evidence" value="ECO:0007669"/>
    <property type="project" value="TreeGrafter"/>
</dbReference>
<protein>
    <submittedName>
        <fullName evidence="5">Uncharacterized protein</fullName>
    </submittedName>
</protein>
<dbReference type="PANTHER" id="PTHR31306">
    <property type="entry name" value="ALPHA-1,6-MANNOSYLTRANSFERASE MNN11-RELATED"/>
    <property type="match status" value="1"/>
</dbReference>
<proteinExistence type="inferred from homology"/>
<evidence type="ECO:0000256" key="4">
    <source>
        <dbReference type="SAM" id="MobiDB-lite"/>
    </source>
</evidence>
<comment type="caution">
    <text evidence="5">The sequence shown here is derived from an EMBL/GenBank/DDBJ whole genome shotgun (WGS) entry which is preliminary data.</text>
</comment>
<dbReference type="Proteomes" id="UP000654075">
    <property type="component" value="Unassembled WGS sequence"/>
</dbReference>
<feature type="region of interest" description="Disordered" evidence="4">
    <location>
        <begin position="518"/>
        <end position="539"/>
    </location>
</feature>
<dbReference type="InterPro" id="IPR008630">
    <property type="entry name" value="Glyco_trans_34"/>
</dbReference>
<evidence type="ECO:0000313" key="5">
    <source>
        <dbReference type="EMBL" id="CAE8599670.1"/>
    </source>
</evidence>
<evidence type="ECO:0000256" key="2">
    <source>
        <dbReference type="ARBA" id="ARBA00022676"/>
    </source>
</evidence>
<dbReference type="InterPro" id="IPR029044">
    <property type="entry name" value="Nucleotide-diphossugar_trans"/>
</dbReference>
<evidence type="ECO:0000256" key="1">
    <source>
        <dbReference type="ARBA" id="ARBA00005664"/>
    </source>
</evidence>
<organism evidence="5 6">
    <name type="scientific">Polarella glacialis</name>
    <name type="common">Dinoflagellate</name>
    <dbReference type="NCBI Taxonomy" id="89957"/>
    <lineage>
        <taxon>Eukaryota</taxon>
        <taxon>Sar</taxon>
        <taxon>Alveolata</taxon>
        <taxon>Dinophyceae</taxon>
        <taxon>Suessiales</taxon>
        <taxon>Suessiaceae</taxon>
        <taxon>Polarella</taxon>
    </lineage>
</organism>
<evidence type="ECO:0000256" key="3">
    <source>
        <dbReference type="ARBA" id="ARBA00022679"/>
    </source>
</evidence>
<dbReference type="PANTHER" id="PTHR31306:SF4">
    <property type="entry name" value="ALPHA-1,2-GALACTOSYLTRANSFERASE"/>
    <property type="match status" value="1"/>
</dbReference>
<name>A0A813EGH5_POLGL</name>
<dbReference type="AlphaFoldDB" id="A0A813EGH5"/>
<keyword evidence="6" id="KW-1185">Reference proteome</keyword>